<dbReference type="Gene3D" id="1.10.510.10">
    <property type="entry name" value="Transferase(Phosphotransferase) domain 1"/>
    <property type="match status" value="1"/>
</dbReference>
<protein>
    <recommendedName>
        <fullName evidence="6">Protein kinase domain-containing protein</fullName>
    </recommendedName>
</protein>
<dbReference type="InterPro" id="IPR051681">
    <property type="entry name" value="Ser/Thr_Kinases-Pseudokinases"/>
</dbReference>
<accession>A0A9W6Z616</accession>
<reference evidence="7" key="1">
    <citation type="submission" date="2022-07" db="EMBL/GenBank/DDBJ databases">
        <title>Genome analysis of Parmales, a sister group of diatoms, reveals the evolutionary specialization of diatoms from phago-mixotrophs to photoautotrophs.</title>
        <authorList>
            <person name="Ban H."/>
            <person name="Sato S."/>
            <person name="Yoshikawa S."/>
            <person name="Kazumasa Y."/>
            <person name="Nakamura Y."/>
            <person name="Ichinomiya M."/>
            <person name="Saitoh K."/>
            <person name="Sato N."/>
            <person name="Blanc-Mathieu R."/>
            <person name="Endo H."/>
            <person name="Kuwata A."/>
            <person name="Ogata H."/>
        </authorList>
    </citation>
    <scope>NUCLEOTIDE SEQUENCE</scope>
</reference>
<keyword evidence="1 3" id="KW-0547">Nucleotide-binding</keyword>
<feature type="transmembrane region" description="Helical" evidence="5">
    <location>
        <begin position="177"/>
        <end position="199"/>
    </location>
</feature>
<name>A0A9W6Z616_9STRA</name>
<proteinExistence type="predicted"/>
<evidence type="ECO:0000256" key="1">
    <source>
        <dbReference type="ARBA" id="ARBA00022741"/>
    </source>
</evidence>
<dbReference type="Pfam" id="PF00069">
    <property type="entry name" value="Pkinase"/>
    <property type="match status" value="1"/>
</dbReference>
<dbReference type="GO" id="GO:0005524">
    <property type="term" value="F:ATP binding"/>
    <property type="evidence" value="ECO:0007669"/>
    <property type="project" value="UniProtKB-UniRule"/>
</dbReference>
<dbReference type="PROSITE" id="PS00107">
    <property type="entry name" value="PROTEIN_KINASE_ATP"/>
    <property type="match status" value="1"/>
</dbReference>
<keyword evidence="5" id="KW-0812">Transmembrane</keyword>
<gene>
    <name evidence="7" type="ORF">TrRE_jg4156</name>
</gene>
<dbReference type="Gene3D" id="3.30.200.20">
    <property type="entry name" value="Phosphorylase Kinase, domain 1"/>
    <property type="match status" value="1"/>
</dbReference>
<sequence length="801" mass="90768">RLKFLVMAMLLGSQFLFIVFDFGYCAIFKYGEGWSANCNSGIDYILDNLVTSPLPDSAFEPATGAYNWTDTTPAISLATLNLLRDGVTETQFLGEPHVMRFGSPADNDPAAGCVIGIQPASKYHQKNHERKEIANTLLSASWTLQSSGLFIFIAWVREVAKHALTGVETREAVQGTARYWEVQAAQIYSVVSIIFYAILPTFFDEPLVKIVAPQLVGTVEWALLAAIVGITRVRINRIIHSIGLEASTKYLILTRTHHLLGYLMSFGMGMMDWDIVHWHPSFDTSKTAAGAKFIYDTSHPLRTDLCTVIYSTGFAVIPMPVIYIMYTGNREKKARQRAVASTAGKIILVQNNAEARMKQIRTSFKNERERLISAVGKLQTQIKQLKYNKIEIGAMERARNSMTAASRNELMEVMLNSGDVEIGSLIGKGGFGNVHEGIYNGEIVAVKQLQRVEEESIEKFRFECFLMKHLRHPNVVRLIGVCWDQTLLACVLEYVSNGSLQDHLKKCSGKTHKQLTWKSDLLTTAQEISSSLEYLHHARYWHERAEKGKPPGWRECIIHRDLKPDNLLMTEDWTVKLADFGEARALEVDYNMTMVGTPIYVAPEILKGDMYDEKVDTYSFSICLLSMIRAETSIVQYFLQALRKSMKRKNTKGAGIAILNSRLYAKKWRPLLPTGFVRAYPKFSKFISDCWADDPASRPTFSVIKKLLHSTISSEVMSRPEPSITFLSKEDDMIYQKRETCGEEDAYDSVSRMLEAENDEYESDEDDYDLEDSLLKTKEREKRKKEEGYTNEIRVGESARK</sequence>
<keyword evidence="8" id="KW-1185">Reference proteome</keyword>
<feature type="transmembrane region" description="Helical" evidence="5">
    <location>
        <begin position="308"/>
        <end position="326"/>
    </location>
</feature>
<keyword evidence="5" id="KW-0472">Membrane</keyword>
<evidence type="ECO:0000256" key="2">
    <source>
        <dbReference type="ARBA" id="ARBA00022840"/>
    </source>
</evidence>
<feature type="transmembrane region" description="Helical" evidence="5">
    <location>
        <begin position="211"/>
        <end position="230"/>
    </location>
</feature>
<dbReference type="Proteomes" id="UP001165082">
    <property type="component" value="Unassembled WGS sequence"/>
</dbReference>
<dbReference type="SUPFAM" id="SSF56112">
    <property type="entry name" value="Protein kinase-like (PK-like)"/>
    <property type="match status" value="1"/>
</dbReference>
<keyword evidence="2 3" id="KW-0067">ATP-binding</keyword>
<organism evidence="7 8">
    <name type="scientific">Triparma retinervis</name>
    <dbReference type="NCBI Taxonomy" id="2557542"/>
    <lineage>
        <taxon>Eukaryota</taxon>
        <taxon>Sar</taxon>
        <taxon>Stramenopiles</taxon>
        <taxon>Ochrophyta</taxon>
        <taxon>Bolidophyceae</taxon>
        <taxon>Parmales</taxon>
        <taxon>Triparmaceae</taxon>
        <taxon>Triparma</taxon>
    </lineage>
</organism>
<feature type="compositionally biased region" description="Basic and acidic residues" evidence="4">
    <location>
        <begin position="773"/>
        <end position="801"/>
    </location>
</feature>
<dbReference type="OrthoDB" id="199841at2759"/>
<evidence type="ECO:0000313" key="8">
    <source>
        <dbReference type="Proteomes" id="UP001165082"/>
    </source>
</evidence>
<keyword evidence="5" id="KW-1133">Transmembrane helix</keyword>
<dbReference type="EMBL" id="BRXZ01005544">
    <property type="protein sequence ID" value="GMH46411.1"/>
    <property type="molecule type" value="Genomic_DNA"/>
</dbReference>
<comment type="caution">
    <text evidence="7">The sequence shown here is derived from an EMBL/GenBank/DDBJ whole genome shotgun (WGS) entry which is preliminary data.</text>
</comment>
<evidence type="ECO:0000256" key="4">
    <source>
        <dbReference type="SAM" id="MobiDB-lite"/>
    </source>
</evidence>
<feature type="binding site" evidence="3">
    <location>
        <position position="447"/>
    </location>
    <ligand>
        <name>ATP</name>
        <dbReference type="ChEBI" id="CHEBI:30616"/>
    </ligand>
</feature>
<evidence type="ECO:0000256" key="3">
    <source>
        <dbReference type="PROSITE-ProRule" id="PRU10141"/>
    </source>
</evidence>
<dbReference type="PANTHER" id="PTHR44329">
    <property type="entry name" value="SERINE/THREONINE-PROTEIN KINASE TNNI3K-RELATED"/>
    <property type="match status" value="1"/>
</dbReference>
<evidence type="ECO:0000259" key="6">
    <source>
        <dbReference type="PROSITE" id="PS50011"/>
    </source>
</evidence>
<evidence type="ECO:0000256" key="5">
    <source>
        <dbReference type="SAM" id="Phobius"/>
    </source>
</evidence>
<feature type="non-terminal residue" evidence="7">
    <location>
        <position position="1"/>
    </location>
</feature>
<dbReference type="AlphaFoldDB" id="A0A9W6Z616"/>
<dbReference type="GO" id="GO:0004674">
    <property type="term" value="F:protein serine/threonine kinase activity"/>
    <property type="evidence" value="ECO:0007669"/>
    <property type="project" value="TreeGrafter"/>
</dbReference>
<dbReference type="InterPro" id="IPR000719">
    <property type="entry name" value="Prot_kinase_dom"/>
</dbReference>
<dbReference type="InterPro" id="IPR008271">
    <property type="entry name" value="Ser/Thr_kinase_AS"/>
</dbReference>
<feature type="region of interest" description="Disordered" evidence="4">
    <location>
        <begin position="746"/>
        <end position="801"/>
    </location>
</feature>
<dbReference type="PROSITE" id="PS50011">
    <property type="entry name" value="PROTEIN_KINASE_DOM"/>
    <property type="match status" value="1"/>
</dbReference>
<dbReference type="InterPro" id="IPR011009">
    <property type="entry name" value="Kinase-like_dom_sf"/>
</dbReference>
<feature type="compositionally biased region" description="Acidic residues" evidence="4">
    <location>
        <begin position="756"/>
        <end position="772"/>
    </location>
</feature>
<feature type="domain" description="Protein kinase" evidence="6">
    <location>
        <begin position="420"/>
        <end position="712"/>
    </location>
</feature>
<dbReference type="SMART" id="SM00220">
    <property type="entry name" value="S_TKc"/>
    <property type="match status" value="1"/>
</dbReference>
<evidence type="ECO:0000313" key="7">
    <source>
        <dbReference type="EMBL" id="GMH46411.1"/>
    </source>
</evidence>
<dbReference type="PROSITE" id="PS00108">
    <property type="entry name" value="PROTEIN_KINASE_ST"/>
    <property type="match status" value="1"/>
</dbReference>
<dbReference type="InterPro" id="IPR017441">
    <property type="entry name" value="Protein_kinase_ATP_BS"/>
</dbReference>